<dbReference type="GO" id="GO:0005634">
    <property type="term" value="C:nucleus"/>
    <property type="evidence" value="ECO:0007669"/>
    <property type="project" value="UniProtKB-SubCell"/>
</dbReference>
<dbReference type="AlphaFoldDB" id="A0A804P8C7"/>
<comment type="function">
    <text evidence="3">Transcription activator.</text>
</comment>
<dbReference type="GO" id="GO:0032502">
    <property type="term" value="P:developmental process"/>
    <property type="evidence" value="ECO:0007669"/>
    <property type="project" value="InterPro"/>
</dbReference>
<accession>A0A804P8C7</accession>
<comment type="subcellular location">
    <subcellularLocation>
        <location evidence="2 3">Nucleus</location>
    </subcellularLocation>
</comment>
<evidence type="ECO:0000313" key="6">
    <source>
        <dbReference type="EnsemblPlants" id="Zm00001eb215560_P001"/>
    </source>
</evidence>
<dbReference type="PANTHER" id="PTHR31602">
    <property type="entry name" value="GROWTH-REGULATING FACTOR 5"/>
    <property type="match status" value="1"/>
</dbReference>
<evidence type="ECO:0000256" key="4">
    <source>
        <dbReference type="SAM" id="MobiDB-lite"/>
    </source>
</evidence>
<protein>
    <recommendedName>
        <fullName evidence="3">Growth-regulating factor</fullName>
    </recommendedName>
</protein>
<evidence type="ECO:0000256" key="1">
    <source>
        <dbReference type="ARBA" id="ARBA00023242"/>
    </source>
</evidence>
<dbReference type="Proteomes" id="UP000007305">
    <property type="component" value="Chromosome 5"/>
</dbReference>
<gene>
    <name evidence="6" type="primary">LOC100191470</name>
</gene>
<reference evidence="6" key="3">
    <citation type="submission" date="2021-05" db="UniProtKB">
        <authorList>
            <consortium name="EnsemblPlants"/>
        </authorList>
    </citation>
    <scope>IDENTIFICATION</scope>
    <source>
        <strain evidence="6">cv. B73</strain>
    </source>
</reference>
<proteinExistence type="inferred from homology"/>
<keyword evidence="3" id="KW-0805">Transcription regulation</keyword>
<feature type="domain" description="WRC" evidence="5">
    <location>
        <begin position="126"/>
        <end position="170"/>
    </location>
</feature>
<dbReference type="Pfam" id="PF08879">
    <property type="entry name" value="WRC"/>
    <property type="match status" value="1"/>
</dbReference>
<evidence type="ECO:0000256" key="3">
    <source>
        <dbReference type="RuleBase" id="RU367127"/>
    </source>
</evidence>
<sequence length="521" mass="53840">MEAGGGASELGLLGAGSGRLLKHGRGDAAGGEDHGWVVVVGGGGRAKQARTASVGTGDAAATAAVPFLLGSCGGPGHGGERMLSFSSAAAAAPDDGGAMPPLYYGTPASCSVGWGSFQLGYSGNADLEPGRCRRTDGKKWRCSRDAVADQKYCERHMNRGRHRSRKHVEDQPGHAAKAMSAVAVAAAAAAATQHAAALAGAGATAAAGLAVNRHRQPGKSYATGATDPCSLQYSRELANKLSNESENMQDSDNVSMLTSMNTGNTAGSVFPFSKQNTALFEVSSSRPEFGLVPSDSLTSSPHSSLKSVKNLLSSRSLSEHQSSASLQHFVDWPRTPPAQGGLSWPEAEDMPRAQRSQLSVSAPMASSELSSASTSPIHDHEKLILSPLKLGREYTPSGVVSAAANRYEVSQLEATWATMFRDSSTGGPLGEVLAKNNSNAEARGCPSAAPPLTDYYCWDSGHGMQSSPVGVLQRTTAFGSVSSSTGSSPRVENHGACCDGTSNLMDDLGSVVVRHPSIRLL</sequence>
<dbReference type="InterPro" id="IPR031137">
    <property type="entry name" value="GRF"/>
</dbReference>
<dbReference type="InterPro" id="IPR014977">
    <property type="entry name" value="WRC_dom"/>
</dbReference>
<evidence type="ECO:0000313" key="7">
    <source>
        <dbReference type="Proteomes" id="UP000007305"/>
    </source>
</evidence>
<dbReference type="GO" id="GO:0005524">
    <property type="term" value="F:ATP binding"/>
    <property type="evidence" value="ECO:0007669"/>
    <property type="project" value="UniProtKB-UniRule"/>
</dbReference>
<feature type="short sequence motif" description="Bipartite nuclear localization signal" evidence="2">
    <location>
        <begin position="131"/>
        <end position="141"/>
    </location>
</feature>
<name>A0A804P8C7_MAIZE</name>
<reference evidence="7" key="1">
    <citation type="journal article" date="2009" name="Science">
        <title>The B73 maize genome: complexity, diversity, and dynamics.</title>
        <authorList>
            <person name="Schnable P.S."/>
            <person name="Ware D."/>
            <person name="Fulton R.S."/>
            <person name="Stein J.C."/>
            <person name="Wei F."/>
            <person name="Pasternak S."/>
            <person name="Liang C."/>
            <person name="Zhang J."/>
            <person name="Fulton L."/>
            <person name="Graves T.A."/>
            <person name="Minx P."/>
            <person name="Reily A.D."/>
            <person name="Courtney L."/>
            <person name="Kruchowski S.S."/>
            <person name="Tomlinson C."/>
            <person name="Strong C."/>
            <person name="Delehaunty K."/>
            <person name="Fronick C."/>
            <person name="Courtney B."/>
            <person name="Rock S.M."/>
            <person name="Belter E."/>
            <person name="Du F."/>
            <person name="Kim K."/>
            <person name="Abbott R.M."/>
            <person name="Cotton M."/>
            <person name="Levy A."/>
            <person name="Marchetto P."/>
            <person name="Ochoa K."/>
            <person name="Jackson S.M."/>
            <person name="Gillam B."/>
            <person name="Chen W."/>
            <person name="Yan L."/>
            <person name="Higginbotham J."/>
            <person name="Cardenas M."/>
            <person name="Waligorski J."/>
            <person name="Applebaum E."/>
            <person name="Phelps L."/>
            <person name="Falcone J."/>
            <person name="Kanchi K."/>
            <person name="Thane T."/>
            <person name="Scimone A."/>
            <person name="Thane N."/>
            <person name="Henke J."/>
            <person name="Wang T."/>
            <person name="Ruppert J."/>
            <person name="Shah N."/>
            <person name="Rotter K."/>
            <person name="Hodges J."/>
            <person name="Ingenthron E."/>
            <person name="Cordes M."/>
            <person name="Kohlberg S."/>
            <person name="Sgro J."/>
            <person name="Delgado B."/>
            <person name="Mead K."/>
            <person name="Chinwalla A."/>
            <person name="Leonard S."/>
            <person name="Crouse K."/>
            <person name="Collura K."/>
            <person name="Kudrna D."/>
            <person name="Currie J."/>
            <person name="He R."/>
            <person name="Angelova A."/>
            <person name="Rajasekar S."/>
            <person name="Mueller T."/>
            <person name="Lomeli R."/>
            <person name="Scara G."/>
            <person name="Ko A."/>
            <person name="Delaney K."/>
            <person name="Wissotski M."/>
            <person name="Lopez G."/>
            <person name="Campos D."/>
            <person name="Braidotti M."/>
            <person name="Ashley E."/>
            <person name="Golser W."/>
            <person name="Kim H."/>
            <person name="Lee S."/>
            <person name="Lin J."/>
            <person name="Dujmic Z."/>
            <person name="Kim W."/>
            <person name="Talag J."/>
            <person name="Zuccolo A."/>
            <person name="Fan C."/>
            <person name="Sebastian A."/>
            <person name="Kramer M."/>
            <person name="Spiegel L."/>
            <person name="Nascimento L."/>
            <person name="Zutavern T."/>
            <person name="Miller B."/>
            <person name="Ambroise C."/>
            <person name="Muller S."/>
            <person name="Spooner W."/>
            <person name="Narechania A."/>
            <person name="Ren L."/>
            <person name="Wei S."/>
            <person name="Kumari S."/>
            <person name="Faga B."/>
            <person name="Levy M.J."/>
            <person name="McMahan L."/>
            <person name="Van Buren P."/>
            <person name="Vaughn M.W."/>
            <person name="Ying K."/>
            <person name="Yeh C.-T."/>
            <person name="Emrich S.J."/>
            <person name="Jia Y."/>
            <person name="Kalyanaraman A."/>
            <person name="Hsia A.-P."/>
            <person name="Barbazuk W.B."/>
            <person name="Baucom R.S."/>
            <person name="Brutnell T.P."/>
            <person name="Carpita N.C."/>
            <person name="Chaparro C."/>
            <person name="Chia J.-M."/>
            <person name="Deragon J.-M."/>
            <person name="Estill J.C."/>
            <person name="Fu Y."/>
            <person name="Jeddeloh J.A."/>
            <person name="Han Y."/>
            <person name="Lee H."/>
            <person name="Li P."/>
            <person name="Lisch D.R."/>
            <person name="Liu S."/>
            <person name="Liu Z."/>
            <person name="Nagel D.H."/>
            <person name="McCann M.C."/>
            <person name="SanMiguel P."/>
            <person name="Myers A.M."/>
            <person name="Nettleton D."/>
            <person name="Nguyen J."/>
            <person name="Penning B.W."/>
            <person name="Ponnala L."/>
            <person name="Schneider K.L."/>
            <person name="Schwartz D.C."/>
            <person name="Sharma A."/>
            <person name="Soderlund C."/>
            <person name="Springer N.M."/>
            <person name="Sun Q."/>
            <person name="Wang H."/>
            <person name="Waterman M."/>
            <person name="Westerman R."/>
            <person name="Wolfgruber T.K."/>
            <person name="Yang L."/>
            <person name="Yu Y."/>
            <person name="Zhang L."/>
            <person name="Zhou S."/>
            <person name="Zhu Q."/>
            <person name="Bennetzen J.L."/>
            <person name="Dawe R.K."/>
            <person name="Jiang J."/>
            <person name="Jiang N."/>
            <person name="Presting G.G."/>
            <person name="Wessler S.R."/>
            <person name="Aluru S."/>
            <person name="Martienssen R.A."/>
            <person name="Clifton S.W."/>
            <person name="McCombie W.R."/>
            <person name="Wing R.A."/>
            <person name="Wilson R.K."/>
        </authorList>
    </citation>
    <scope>NUCLEOTIDE SEQUENCE [LARGE SCALE GENOMIC DNA]</scope>
    <source>
        <strain evidence="7">cv. B73</strain>
    </source>
</reference>
<dbReference type="Gramene" id="Zm00001eb215560_T001">
    <property type="protein sequence ID" value="Zm00001eb215560_P001"/>
    <property type="gene ID" value="Zm00001eb215560"/>
</dbReference>
<evidence type="ECO:0000256" key="2">
    <source>
        <dbReference type="PROSITE-ProRule" id="PRU01002"/>
    </source>
</evidence>
<evidence type="ECO:0000259" key="5">
    <source>
        <dbReference type="PROSITE" id="PS51667"/>
    </source>
</evidence>
<dbReference type="PANTHER" id="PTHR31602:SF42">
    <property type="entry name" value="GROWTH-REGULATING FACTOR 2"/>
    <property type="match status" value="1"/>
</dbReference>
<comment type="domain">
    <text evidence="3">The QLQ domain and WRC domain may be involved in protein-protein interaction and DNA-binding, respectively.</text>
</comment>
<organism evidence="6 7">
    <name type="scientific">Zea mays</name>
    <name type="common">Maize</name>
    <dbReference type="NCBI Taxonomy" id="4577"/>
    <lineage>
        <taxon>Eukaryota</taxon>
        <taxon>Viridiplantae</taxon>
        <taxon>Streptophyta</taxon>
        <taxon>Embryophyta</taxon>
        <taxon>Tracheophyta</taxon>
        <taxon>Spermatophyta</taxon>
        <taxon>Magnoliopsida</taxon>
        <taxon>Liliopsida</taxon>
        <taxon>Poales</taxon>
        <taxon>Poaceae</taxon>
        <taxon>PACMAD clade</taxon>
        <taxon>Panicoideae</taxon>
        <taxon>Andropogonodae</taxon>
        <taxon>Andropogoneae</taxon>
        <taxon>Tripsacinae</taxon>
        <taxon>Zea</taxon>
    </lineage>
</organism>
<reference evidence="6" key="2">
    <citation type="submission" date="2019-07" db="EMBL/GenBank/DDBJ databases">
        <authorList>
            <person name="Seetharam A."/>
            <person name="Woodhouse M."/>
            <person name="Cannon E."/>
        </authorList>
    </citation>
    <scope>NUCLEOTIDE SEQUENCE [LARGE SCALE GENOMIC DNA]</scope>
    <source>
        <strain evidence="6">cv. B73</strain>
    </source>
</reference>
<keyword evidence="7" id="KW-1185">Reference proteome</keyword>
<keyword evidence="3" id="KW-0010">Activator</keyword>
<dbReference type="EnsemblPlants" id="Zm00001eb215560_T001">
    <property type="protein sequence ID" value="Zm00001eb215560_P001"/>
    <property type="gene ID" value="Zm00001eb215560"/>
</dbReference>
<keyword evidence="1 2" id="KW-0539">Nucleus</keyword>
<dbReference type="PROSITE" id="PS51667">
    <property type="entry name" value="WRC"/>
    <property type="match status" value="1"/>
</dbReference>
<keyword evidence="3" id="KW-0804">Transcription</keyword>
<feature type="short sequence motif" description="Bipartite nuclear localization signal" evidence="2">
    <location>
        <begin position="159"/>
        <end position="166"/>
    </location>
</feature>
<dbReference type="GO" id="GO:0006351">
    <property type="term" value="P:DNA-templated transcription"/>
    <property type="evidence" value="ECO:0007669"/>
    <property type="project" value="UniProtKB-UniRule"/>
</dbReference>
<feature type="region of interest" description="Disordered" evidence="4">
    <location>
        <begin position="328"/>
        <end position="364"/>
    </location>
</feature>
<comment type="similarity">
    <text evidence="3">Belongs to the GRF family.</text>
</comment>